<proteinExistence type="predicted"/>
<evidence type="ECO:0000313" key="1">
    <source>
        <dbReference type="EMBL" id="GFJ89398.1"/>
    </source>
</evidence>
<dbReference type="EMBL" id="BLPG01000001">
    <property type="protein sequence ID" value="GFJ89398.1"/>
    <property type="molecule type" value="Genomic_DNA"/>
</dbReference>
<sequence length="74" mass="8034">MEQLVGEYQIRDAELTSSTTVTKERELVISILAYLKKGGGGEHFVASSACLGAFASRFSTRTTLGAPPCGRRRR</sequence>
<reference evidence="1 2" key="1">
    <citation type="submission" date="2020-03" db="EMBL/GenBank/DDBJ databases">
        <title>Whole genome shotgun sequence of Phytohabitans rumicis NBRC 108638.</title>
        <authorList>
            <person name="Komaki H."/>
            <person name="Tamura T."/>
        </authorList>
    </citation>
    <scope>NUCLEOTIDE SEQUENCE [LARGE SCALE GENOMIC DNA]</scope>
    <source>
        <strain evidence="1 2">NBRC 108638</strain>
    </source>
</reference>
<gene>
    <name evidence="1" type="ORF">Prum_030400</name>
</gene>
<accession>A0A6V8L358</accession>
<dbReference type="RefSeq" id="WP_173077023.1">
    <property type="nucleotide sequence ID" value="NZ_BLPG01000001.1"/>
</dbReference>
<organism evidence="1 2">
    <name type="scientific">Phytohabitans rumicis</name>
    <dbReference type="NCBI Taxonomy" id="1076125"/>
    <lineage>
        <taxon>Bacteria</taxon>
        <taxon>Bacillati</taxon>
        <taxon>Actinomycetota</taxon>
        <taxon>Actinomycetes</taxon>
        <taxon>Micromonosporales</taxon>
        <taxon>Micromonosporaceae</taxon>
    </lineage>
</organism>
<dbReference type="AlphaFoldDB" id="A0A6V8L358"/>
<evidence type="ECO:0000313" key="2">
    <source>
        <dbReference type="Proteomes" id="UP000482960"/>
    </source>
</evidence>
<protein>
    <submittedName>
        <fullName evidence="1">Uncharacterized protein</fullName>
    </submittedName>
</protein>
<comment type="caution">
    <text evidence="1">The sequence shown here is derived from an EMBL/GenBank/DDBJ whole genome shotgun (WGS) entry which is preliminary data.</text>
</comment>
<dbReference type="Proteomes" id="UP000482960">
    <property type="component" value="Unassembled WGS sequence"/>
</dbReference>
<reference evidence="1 2" key="2">
    <citation type="submission" date="2020-03" db="EMBL/GenBank/DDBJ databases">
        <authorList>
            <person name="Ichikawa N."/>
            <person name="Kimura A."/>
            <person name="Kitahashi Y."/>
            <person name="Uohara A."/>
        </authorList>
    </citation>
    <scope>NUCLEOTIDE SEQUENCE [LARGE SCALE GENOMIC DNA]</scope>
    <source>
        <strain evidence="1 2">NBRC 108638</strain>
    </source>
</reference>
<name>A0A6V8L358_9ACTN</name>
<keyword evidence="2" id="KW-1185">Reference proteome</keyword>